<evidence type="ECO:0000313" key="2">
    <source>
        <dbReference type="EMBL" id="KAL2739841.1"/>
    </source>
</evidence>
<evidence type="ECO:0000256" key="1">
    <source>
        <dbReference type="SAM" id="MobiDB-lite"/>
    </source>
</evidence>
<comment type="caution">
    <text evidence="2">The sequence shown here is derived from an EMBL/GenBank/DDBJ whole genome shotgun (WGS) entry which is preliminary data.</text>
</comment>
<accession>A0ABD2C473</accession>
<organism evidence="2 3">
    <name type="scientific">Vespula maculifrons</name>
    <name type="common">Eastern yellow jacket</name>
    <name type="synonym">Wasp</name>
    <dbReference type="NCBI Taxonomy" id="7453"/>
    <lineage>
        <taxon>Eukaryota</taxon>
        <taxon>Metazoa</taxon>
        <taxon>Ecdysozoa</taxon>
        <taxon>Arthropoda</taxon>
        <taxon>Hexapoda</taxon>
        <taxon>Insecta</taxon>
        <taxon>Pterygota</taxon>
        <taxon>Neoptera</taxon>
        <taxon>Endopterygota</taxon>
        <taxon>Hymenoptera</taxon>
        <taxon>Apocrita</taxon>
        <taxon>Aculeata</taxon>
        <taxon>Vespoidea</taxon>
        <taxon>Vespidae</taxon>
        <taxon>Vespinae</taxon>
        <taxon>Vespula</taxon>
    </lineage>
</organism>
<feature type="region of interest" description="Disordered" evidence="1">
    <location>
        <begin position="116"/>
        <end position="135"/>
    </location>
</feature>
<dbReference type="EMBL" id="JAYRBN010000061">
    <property type="protein sequence ID" value="KAL2739841.1"/>
    <property type="molecule type" value="Genomic_DNA"/>
</dbReference>
<proteinExistence type="predicted"/>
<reference evidence="2 3" key="1">
    <citation type="journal article" date="2024" name="Ann. Entomol. Soc. Am.">
        <title>Genomic analyses of the southern and eastern yellowjacket wasps (Hymenoptera: Vespidae) reveal evolutionary signatures of social life.</title>
        <authorList>
            <person name="Catto M.A."/>
            <person name="Caine P.B."/>
            <person name="Orr S.E."/>
            <person name="Hunt B.G."/>
            <person name="Goodisman M.A.D."/>
        </authorList>
    </citation>
    <scope>NUCLEOTIDE SEQUENCE [LARGE SCALE GENOMIC DNA]</scope>
    <source>
        <strain evidence="2">232</strain>
        <tissue evidence="2">Head and thorax</tissue>
    </source>
</reference>
<protein>
    <submittedName>
        <fullName evidence="2">Uncharacterized protein</fullName>
    </submittedName>
</protein>
<evidence type="ECO:0000313" key="3">
    <source>
        <dbReference type="Proteomes" id="UP001607303"/>
    </source>
</evidence>
<dbReference type="AlphaFoldDB" id="A0ABD2C473"/>
<dbReference type="Proteomes" id="UP001607303">
    <property type="component" value="Unassembled WGS sequence"/>
</dbReference>
<keyword evidence="3" id="KW-1185">Reference proteome</keyword>
<gene>
    <name evidence="2" type="ORF">V1477_011230</name>
</gene>
<name>A0ABD2C473_VESMC</name>
<sequence length="164" mass="18375">MANGVSVASRSRSWRNETISNSDRRLSKTLRDRSNYDLVVGTSSEEFRGFFRAASIGLGCAEQLMDGLSRSCGALNFEGFSITQISYVRSDRIMSQQQQQQQQQAKHNRVLFANERASERASEPQTNKPDDETIGKRVARTSTVRVNFHFTAAPIVNAMLYGSM</sequence>